<evidence type="ECO:0000313" key="10">
    <source>
        <dbReference type="Proteomes" id="UP000274131"/>
    </source>
</evidence>
<evidence type="ECO:0000256" key="4">
    <source>
        <dbReference type="ARBA" id="ARBA00022679"/>
    </source>
</evidence>
<evidence type="ECO:0000313" key="9">
    <source>
        <dbReference type="EMBL" id="VDD93637.1"/>
    </source>
</evidence>
<comment type="similarity">
    <text evidence="2 8">Belongs to the glycosyltransferase 92 family.</text>
</comment>
<protein>
    <recommendedName>
        <fullName evidence="8">Glycosyltransferase family 92 protein</fullName>
        <ecNumber evidence="8">2.4.1.-</ecNumber>
    </recommendedName>
</protein>
<keyword evidence="7" id="KW-0472">Membrane</keyword>
<evidence type="ECO:0000256" key="6">
    <source>
        <dbReference type="ARBA" id="ARBA00022989"/>
    </source>
</evidence>
<dbReference type="InterPro" id="IPR008166">
    <property type="entry name" value="Glyco_transf_92"/>
</dbReference>
<gene>
    <name evidence="9" type="ORF">EVEC_LOCUS8388</name>
</gene>
<name>A0A0N4VE49_ENTVE</name>
<reference evidence="11" key="1">
    <citation type="submission" date="2017-02" db="UniProtKB">
        <authorList>
            <consortium name="WormBaseParasite"/>
        </authorList>
    </citation>
    <scope>IDENTIFICATION</scope>
</reference>
<reference evidence="9 10" key="2">
    <citation type="submission" date="2018-10" db="EMBL/GenBank/DDBJ databases">
        <authorList>
            <consortium name="Pathogen Informatics"/>
        </authorList>
    </citation>
    <scope>NUCLEOTIDE SEQUENCE [LARGE SCALE GENOMIC DNA]</scope>
</reference>
<dbReference type="WBParaSite" id="EVEC_0000893601-mRNA-1">
    <property type="protein sequence ID" value="EVEC_0000893601-mRNA-1"/>
    <property type="gene ID" value="EVEC_0000893601"/>
</dbReference>
<comment type="subcellular location">
    <subcellularLocation>
        <location evidence="1">Membrane</location>
        <topology evidence="1">Single-pass membrane protein</topology>
    </subcellularLocation>
</comment>
<keyword evidence="4 8" id="KW-0808">Transferase</keyword>
<keyword evidence="6" id="KW-1133">Transmembrane helix</keyword>
<dbReference type="EC" id="2.4.1.-" evidence="8"/>
<evidence type="ECO:0000256" key="8">
    <source>
        <dbReference type="RuleBase" id="RU366017"/>
    </source>
</evidence>
<accession>A0A0N4VE49</accession>
<dbReference type="PANTHER" id="PTHR21645:SF22">
    <property type="entry name" value="GLYCOSYLTRANSFERASE FAMILY 92 PROTEIN"/>
    <property type="match status" value="1"/>
</dbReference>
<evidence type="ECO:0000313" key="11">
    <source>
        <dbReference type="WBParaSite" id="EVEC_0000893601-mRNA-1"/>
    </source>
</evidence>
<dbReference type="AlphaFoldDB" id="A0A0N4VE49"/>
<proteinExistence type="inferred from homology"/>
<dbReference type="EMBL" id="UXUI01009402">
    <property type="protein sequence ID" value="VDD93637.1"/>
    <property type="molecule type" value="Genomic_DNA"/>
</dbReference>
<dbReference type="Proteomes" id="UP000274131">
    <property type="component" value="Unassembled WGS sequence"/>
</dbReference>
<keyword evidence="5" id="KW-0812">Transmembrane</keyword>
<dbReference type="GO" id="GO:0016757">
    <property type="term" value="F:glycosyltransferase activity"/>
    <property type="evidence" value="ECO:0007669"/>
    <property type="project" value="UniProtKB-UniRule"/>
</dbReference>
<evidence type="ECO:0000256" key="1">
    <source>
        <dbReference type="ARBA" id="ARBA00004167"/>
    </source>
</evidence>
<organism evidence="11">
    <name type="scientific">Enterobius vermicularis</name>
    <name type="common">Human pinworm</name>
    <dbReference type="NCBI Taxonomy" id="51028"/>
    <lineage>
        <taxon>Eukaryota</taxon>
        <taxon>Metazoa</taxon>
        <taxon>Ecdysozoa</taxon>
        <taxon>Nematoda</taxon>
        <taxon>Chromadorea</taxon>
        <taxon>Rhabditida</taxon>
        <taxon>Spirurina</taxon>
        <taxon>Oxyuridomorpha</taxon>
        <taxon>Oxyuroidea</taxon>
        <taxon>Oxyuridae</taxon>
        <taxon>Enterobius</taxon>
    </lineage>
</organism>
<keyword evidence="10" id="KW-1185">Reference proteome</keyword>
<dbReference type="OrthoDB" id="2526284at2759"/>
<evidence type="ECO:0000256" key="3">
    <source>
        <dbReference type="ARBA" id="ARBA00022676"/>
    </source>
</evidence>
<dbReference type="InterPro" id="IPR052012">
    <property type="entry name" value="GTase_92"/>
</dbReference>
<evidence type="ECO:0000256" key="7">
    <source>
        <dbReference type="ARBA" id="ARBA00023136"/>
    </source>
</evidence>
<dbReference type="GO" id="GO:0016020">
    <property type="term" value="C:membrane"/>
    <property type="evidence" value="ECO:0007669"/>
    <property type="project" value="UniProtKB-SubCell"/>
</dbReference>
<dbReference type="PANTHER" id="PTHR21645">
    <property type="entry name" value="GLYCOSYLTRANSFERASE FAMILY 92 PROTEIN"/>
    <property type="match status" value="1"/>
</dbReference>
<sequence>MHFRTINVWQLKNIGDSILVKRIGRRPIILGAFHRLKKEQNVAGDFVVFQFLGDIRKPHSLYCYSTDLNGKQSITRAHVQRIHEGKRAANDICTWAGHLAECEVAREMISTRPDDPNPTTVSIEQPHVEQEHRLVVCIAPLYTYTGWQTLLLGIEGWLALGATKIIIPVQTASADVMRLLQAYEKLGIVVIRPWPIWPVLSDVNPNGVVLSRGIEESHVNCLHYVKPFARLVVFTDLDDMLMPKDLSQIHPTSAIEILENLLIEHPQAGSFLFEHKDVQLLLPNEVNKTTLEDFSFDFLLNTQAKTECSVRRIKTRVAAVASRLDSINMHESGIHRFGAVQVRVPCRKAHFSHFRHTHKKIASALKVDPTKLSFDDYDYCMASISNEMYTLVVSRCLTPHVCFSRVLCREMECVAVLGKYNFSYYDGDFVIVLDEAKFVRSEPNCESPPSVFVQGNHFYIP</sequence>
<evidence type="ECO:0000256" key="2">
    <source>
        <dbReference type="ARBA" id="ARBA00007647"/>
    </source>
</evidence>
<dbReference type="Pfam" id="PF01697">
    <property type="entry name" value="Glyco_transf_92"/>
    <property type="match status" value="1"/>
</dbReference>
<evidence type="ECO:0000256" key="5">
    <source>
        <dbReference type="ARBA" id="ARBA00022692"/>
    </source>
</evidence>
<keyword evidence="3 8" id="KW-0328">Glycosyltransferase</keyword>